<protein>
    <submittedName>
        <fullName evidence="1">MarR family transcriptional regulator</fullName>
    </submittedName>
</protein>
<accession>A0A2R4WZD7</accession>
<evidence type="ECO:0000313" key="2">
    <source>
        <dbReference type="Proteomes" id="UP000244727"/>
    </source>
</evidence>
<dbReference type="AlphaFoldDB" id="A0A2R4WZD7"/>
<dbReference type="Proteomes" id="UP000244727">
    <property type="component" value="Chromosome"/>
</dbReference>
<dbReference type="GeneID" id="36511607"/>
<sequence>MDADPVELGVDLLANSEDDRLSLSAAVDRLEAITSDPAITREILDTAAMRGVIDREDAIIHVTSGSFVRLQRQVVRRDGEYSCRRCGAGLSTGHFVELESGDLGPFGPDCVRKILGRD</sequence>
<proteinExistence type="predicted"/>
<keyword evidence="2" id="KW-1185">Reference proteome</keyword>
<reference evidence="1 2" key="1">
    <citation type="submission" date="2018-04" db="EMBL/GenBank/DDBJ databases">
        <title>Halococcoides cellulosivorans gen. nov., sp. nov., an extremely halophilic cellulose-utilizing haloarchaeon from hypersaline lakes.</title>
        <authorList>
            <person name="Sorokin D.Y."/>
            <person name="Toshchakov S.V."/>
            <person name="Samarov N.I."/>
            <person name="Korzhenkov A."/>
            <person name="Kublanov I.V."/>
        </authorList>
    </citation>
    <scope>NUCLEOTIDE SEQUENCE [LARGE SCALE GENOMIC DNA]</scope>
    <source>
        <strain evidence="1 2">HArcel1</strain>
    </source>
</reference>
<name>A0A2R4WZD7_9EURY</name>
<evidence type="ECO:0000313" key="1">
    <source>
        <dbReference type="EMBL" id="AWB26903.1"/>
    </source>
</evidence>
<dbReference type="InterPro" id="IPR043870">
    <property type="entry name" value="DUF5830"/>
</dbReference>
<dbReference type="KEGG" id="harc:HARCEL1_03830"/>
<gene>
    <name evidence="1" type="ORF">HARCEL1_03830</name>
</gene>
<dbReference type="RefSeq" id="WP_108381272.1">
    <property type="nucleotide sequence ID" value="NZ_CP028858.1"/>
</dbReference>
<organism evidence="1 2">
    <name type="scientific">Halococcoides cellulosivorans</name>
    <dbReference type="NCBI Taxonomy" id="1679096"/>
    <lineage>
        <taxon>Archaea</taxon>
        <taxon>Methanobacteriati</taxon>
        <taxon>Methanobacteriota</taxon>
        <taxon>Stenosarchaea group</taxon>
        <taxon>Halobacteria</taxon>
        <taxon>Halobacteriales</taxon>
        <taxon>Haloarculaceae</taxon>
        <taxon>Halococcoides</taxon>
    </lineage>
</organism>
<dbReference type="EMBL" id="CP028858">
    <property type="protein sequence ID" value="AWB26903.1"/>
    <property type="molecule type" value="Genomic_DNA"/>
</dbReference>
<dbReference type="Pfam" id="PF19148">
    <property type="entry name" value="DUF5830"/>
    <property type="match status" value="1"/>
</dbReference>